<organism evidence="2 3">
    <name type="scientific">Actinomadura adrarensis</name>
    <dbReference type="NCBI Taxonomy" id="1819600"/>
    <lineage>
        <taxon>Bacteria</taxon>
        <taxon>Bacillati</taxon>
        <taxon>Actinomycetota</taxon>
        <taxon>Actinomycetes</taxon>
        <taxon>Streptosporangiales</taxon>
        <taxon>Thermomonosporaceae</taxon>
        <taxon>Actinomadura</taxon>
    </lineage>
</organism>
<evidence type="ECO:0000313" key="3">
    <source>
        <dbReference type="Proteomes" id="UP001597083"/>
    </source>
</evidence>
<proteinExistence type="predicted"/>
<dbReference type="EMBL" id="JBHTIR010004396">
    <property type="protein sequence ID" value="MFD0857277.1"/>
    <property type="molecule type" value="Genomic_DNA"/>
</dbReference>
<gene>
    <name evidence="2" type="ORF">ACFQ07_34050</name>
</gene>
<evidence type="ECO:0000313" key="2">
    <source>
        <dbReference type="EMBL" id="MFD0857277.1"/>
    </source>
</evidence>
<feature type="non-terminal residue" evidence="2">
    <location>
        <position position="65"/>
    </location>
</feature>
<comment type="caution">
    <text evidence="2">The sequence shown here is derived from an EMBL/GenBank/DDBJ whole genome shotgun (WGS) entry which is preliminary data.</text>
</comment>
<feature type="compositionally biased region" description="Pro residues" evidence="1">
    <location>
        <begin position="1"/>
        <end position="10"/>
    </location>
</feature>
<evidence type="ECO:0008006" key="4">
    <source>
        <dbReference type="Google" id="ProtNLM"/>
    </source>
</evidence>
<dbReference type="Proteomes" id="UP001597083">
    <property type="component" value="Unassembled WGS sequence"/>
</dbReference>
<name>A0ABW3CTL4_9ACTN</name>
<keyword evidence="3" id="KW-1185">Reference proteome</keyword>
<reference evidence="3" key="1">
    <citation type="journal article" date="2019" name="Int. J. Syst. Evol. Microbiol.">
        <title>The Global Catalogue of Microorganisms (GCM) 10K type strain sequencing project: providing services to taxonomists for standard genome sequencing and annotation.</title>
        <authorList>
            <consortium name="The Broad Institute Genomics Platform"/>
            <consortium name="The Broad Institute Genome Sequencing Center for Infectious Disease"/>
            <person name="Wu L."/>
            <person name="Ma J."/>
        </authorList>
    </citation>
    <scope>NUCLEOTIDE SEQUENCE [LARGE SCALE GENOMIC DNA]</scope>
    <source>
        <strain evidence="3">JCM 31696</strain>
    </source>
</reference>
<feature type="region of interest" description="Disordered" evidence="1">
    <location>
        <begin position="1"/>
        <end position="24"/>
    </location>
</feature>
<evidence type="ECO:0000256" key="1">
    <source>
        <dbReference type="SAM" id="MobiDB-lite"/>
    </source>
</evidence>
<accession>A0ABW3CTL4</accession>
<sequence length="65" mass="7351">MTRYVPPVPSSVPEAGTTRRKLSTPVSMRLASRLTDRDRQVLRALWDHYVLTTGQIAQLAYPNPD</sequence>
<protein>
    <recommendedName>
        <fullName evidence="4">MarR family transcriptional regulator</fullName>
    </recommendedName>
</protein>